<dbReference type="EMBL" id="NRRV01000050">
    <property type="protein sequence ID" value="MBK1632514.1"/>
    <property type="molecule type" value="Genomic_DNA"/>
</dbReference>
<gene>
    <name evidence="2" type="ORF">CKO31_17550</name>
</gene>
<organism evidence="2 3">
    <name type="scientific">Thiohalocapsa halophila</name>
    <dbReference type="NCBI Taxonomy" id="69359"/>
    <lineage>
        <taxon>Bacteria</taxon>
        <taxon>Pseudomonadati</taxon>
        <taxon>Pseudomonadota</taxon>
        <taxon>Gammaproteobacteria</taxon>
        <taxon>Chromatiales</taxon>
        <taxon>Chromatiaceae</taxon>
        <taxon>Thiohalocapsa</taxon>
    </lineage>
</organism>
<sequence>MTAATVTPVRPSTLGRAHRVSLSEYHRMGEAGILGPGLRTELIDGEVIEMPPIGHPHAGTVDLLANRLGGVVSKRALLRVQGPIWLDDYSEPLPDIALLRPRADYYRGAHPGPADVLLVIEVADSSLSYDREVKLPRYALAAVPEVWLVDLSGRRLLIHRRPEGGRWSDVETVADLVAVPVPLADGQPALIDLTDLV</sequence>
<dbReference type="SUPFAM" id="SSF52980">
    <property type="entry name" value="Restriction endonuclease-like"/>
    <property type="match status" value="1"/>
</dbReference>
<dbReference type="InterPro" id="IPR011335">
    <property type="entry name" value="Restrct_endonuc-II-like"/>
</dbReference>
<dbReference type="Pfam" id="PF05685">
    <property type="entry name" value="Uma2"/>
    <property type="match status" value="1"/>
</dbReference>
<dbReference type="Gene3D" id="3.90.1570.10">
    <property type="entry name" value="tt1808, chain A"/>
    <property type="match status" value="1"/>
</dbReference>
<dbReference type="PANTHER" id="PTHR35400:SF1">
    <property type="entry name" value="SLR1083 PROTEIN"/>
    <property type="match status" value="1"/>
</dbReference>
<feature type="domain" description="Putative restriction endonuclease" evidence="1">
    <location>
        <begin position="23"/>
        <end position="179"/>
    </location>
</feature>
<keyword evidence="3" id="KW-1185">Reference proteome</keyword>
<evidence type="ECO:0000259" key="1">
    <source>
        <dbReference type="Pfam" id="PF05685"/>
    </source>
</evidence>
<name>A0ABS1CM02_9GAMM</name>
<dbReference type="InterPro" id="IPR008538">
    <property type="entry name" value="Uma2"/>
</dbReference>
<evidence type="ECO:0000313" key="3">
    <source>
        <dbReference type="Proteomes" id="UP000748752"/>
    </source>
</evidence>
<dbReference type="Proteomes" id="UP000748752">
    <property type="component" value="Unassembled WGS sequence"/>
</dbReference>
<reference evidence="2 3" key="1">
    <citation type="journal article" date="2020" name="Microorganisms">
        <title>Osmotic Adaptation and Compatible Solute Biosynthesis of Phototrophic Bacteria as Revealed from Genome Analyses.</title>
        <authorList>
            <person name="Imhoff J.F."/>
            <person name="Rahn T."/>
            <person name="Kunzel S."/>
            <person name="Keller A."/>
            <person name="Neulinger S.C."/>
        </authorList>
    </citation>
    <scope>NUCLEOTIDE SEQUENCE [LARGE SCALE GENOMIC DNA]</scope>
    <source>
        <strain evidence="2 3">DSM 6210</strain>
    </source>
</reference>
<dbReference type="PANTHER" id="PTHR35400">
    <property type="entry name" value="SLR1083 PROTEIN"/>
    <property type="match status" value="1"/>
</dbReference>
<protein>
    <recommendedName>
        <fullName evidence="1">Putative restriction endonuclease domain-containing protein</fullName>
    </recommendedName>
</protein>
<comment type="caution">
    <text evidence="2">The sequence shown here is derived from an EMBL/GenBank/DDBJ whole genome shotgun (WGS) entry which is preliminary data.</text>
</comment>
<evidence type="ECO:0000313" key="2">
    <source>
        <dbReference type="EMBL" id="MBK1632514.1"/>
    </source>
</evidence>
<proteinExistence type="predicted"/>
<accession>A0ABS1CM02</accession>
<dbReference type="InterPro" id="IPR012296">
    <property type="entry name" value="Nuclease_put_TT1808"/>
</dbReference>
<dbReference type="CDD" id="cd06260">
    <property type="entry name" value="DUF820-like"/>
    <property type="match status" value="1"/>
</dbReference>